<dbReference type="STRING" id="1165689.SAMN02927914_04913"/>
<dbReference type="Gene3D" id="1.10.10.10">
    <property type="entry name" value="Winged helix-like DNA-binding domain superfamily/Winged helix DNA-binding domain"/>
    <property type="match status" value="1"/>
</dbReference>
<dbReference type="SUPFAM" id="SSF46785">
    <property type="entry name" value="Winged helix' DNA-binding domain"/>
    <property type="match status" value="1"/>
</dbReference>
<dbReference type="InterPro" id="IPR050679">
    <property type="entry name" value="Bact_HTH_transcr_reg"/>
</dbReference>
<dbReference type="GO" id="GO:0003677">
    <property type="term" value="F:DNA binding"/>
    <property type="evidence" value="ECO:0007669"/>
    <property type="project" value="UniProtKB-KW"/>
</dbReference>
<dbReference type="InterPro" id="IPR000524">
    <property type="entry name" value="Tscrpt_reg_HTH_GntR"/>
</dbReference>
<dbReference type="InterPro" id="IPR036388">
    <property type="entry name" value="WH-like_DNA-bd_sf"/>
</dbReference>
<dbReference type="AlphaFoldDB" id="A0A1G5ZFD5"/>
<protein>
    <submittedName>
        <fullName evidence="5">GntR family transcriptional regulator, phosphonate transport system regulatory protein</fullName>
    </submittedName>
</protein>
<gene>
    <name evidence="5" type="ORF">SAMN02927914_04913</name>
</gene>
<dbReference type="PANTHER" id="PTHR44846:SF1">
    <property type="entry name" value="MANNOSYL-D-GLYCERATE TRANSPORT_METABOLISM SYSTEM REPRESSOR MNGR-RELATED"/>
    <property type="match status" value="1"/>
</dbReference>
<dbReference type="SMART" id="SM00345">
    <property type="entry name" value="HTH_GNTR"/>
    <property type="match status" value="1"/>
</dbReference>
<dbReference type="EMBL" id="FMXM01000018">
    <property type="protein sequence ID" value="SDA93275.1"/>
    <property type="molecule type" value="Genomic_DNA"/>
</dbReference>
<sequence length="250" mass="26897">MMIGRLAADRIERRSGVSLWRQIADKILHAIAVGDFVENAALPPEVALAERYGVNRHTVRSAISALVQEGVLRAEQGRGTFVLSRKRLSYPIGARTRFSTGLQEQTSERHIVLLASSVEPASQRVAEGLGLAKGADVIRLETRGEADGRAVSRAAGWFEAKRFAGIDAAMAETGSITASLARFGIDDYLRQSTVLSARHADAADLADLDLQPGAIVLVTVAVNVTPDGQPIQFSESRFPAERVELKLSAL</sequence>
<dbReference type="InterPro" id="IPR011663">
    <property type="entry name" value="UTRA"/>
</dbReference>
<dbReference type="PRINTS" id="PR00035">
    <property type="entry name" value="HTHGNTR"/>
</dbReference>
<evidence type="ECO:0000256" key="1">
    <source>
        <dbReference type="ARBA" id="ARBA00023015"/>
    </source>
</evidence>
<keyword evidence="1" id="KW-0805">Transcription regulation</keyword>
<dbReference type="Proteomes" id="UP000198588">
    <property type="component" value="Unassembled WGS sequence"/>
</dbReference>
<dbReference type="InterPro" id="IPR012702">
    <property type="entry name" value="CP_lyase_PhnF"/>
</dbReference>
<dbReference type="InterPro" id="IPR036390">
    <property type="entry name" value="WH_DNA-bd_sf"/>
</dbReference>
<organism evidence="5 6">
    <name type="scientific">Mesorhizobium qingshengii</name>
    <dbReference type="NCBI Taxonomy" id="1165689"/>
    <lineage>
        <taxon>Bacteria</taxon>
        <taxon>Pseudomonadati</taxon>
        <taxon>Pseudomonadota</taxon>
        <taxon>Alphaproteobacteria</taxon>
        <taxon>Hyphomicrobiales</taxon>
        <taxon>Phyllobacteriaceae</taxon>
        <taxon>Mesorhizobium</taxon>
    </lineage>
</organism>
<dbReference type="NCBIfam" id="TIGR02325">
    <property type="entry name" value="C_P_lyase_phnF"/>
    <property type="match status" value="1"/>
</dbReference>
<evidence type="ECO:0000259" key="4">
    <source>
        <dbReference type="PROSITE" id="PS50949"/>
    </source>
</evidence>
<dbReference type="Pfam" id="PF07702">
    <property type="entry name" value="UTRA"/>
    <property type="match status" value="1"/>
</dbReference>
<dbReference type="GO" id="GO:0003700">
    <property type="term" value="F:DNA-binding transcription factor activity"/>
    <property type="evidence" value="ECO:0007669"/>
    <property type="project" value="InterPro"/>
</dbReference>
<evidence type="ECO:0000256" key="2">
    <source>
        <dbReference type="ARBA" id="ARBA00023125"/>
    </source>
</evidence>
<dbReference type="Gene3D" id="3.40.1410.10">
    <property type="entry name" value="Chorismate lyase-like"/>
    <property type="match status" value="1"/>
</dbReference>
<evidence type="ECO:0000313" key="5">
    <source>
        <dbReference type="EMBL" id="SDA93275.1"/>
    </source>
</evidence>
<reference evidence="5 6" key="1">
    <citation type="submission" date="2016-10" db="EMBL/GenBank/DDBJ databases">
        <authorList>
            <person name="de Groot N.N."/>
        </authorList>
    </citation>
    <scope>NUCLEOTIDE SEQUENCE [LARGE SCALE GENOMIC DNA]</scope>
    <source>
        <strain evidence="5 6">CGMCC 1.12097</strain>
    </source>
</reference>
<dbReference type="CDD" id="cd07377">
    <property type="entry name" value="WHTH_GntR"/>
    <property type="match status" value="1"/>
</dbReference>
<evidence type="ECO:0000256" key="3">
    <source>
        <dbReference type="ARBA" id="ARBA00023163"/>
    </source>
</evidence>
<dbReference type="PROSITE" id="PS50949">
    <property type="entry name" value="HTH_GNTR"/>
    <property type="match status" value="1"/>
</dbReference>
<feature type="domain" description="HTH gntR-type" evidence="4">
    <location>
        <begin position="17"/>
        <end position="85"/>
    </location>
</feature>
<dbReference type="SUPFAM" id="SSF64288">
    <property type="entry name" value="Chorismate lyase-like"/>
    <property type="match status" value="1"/>
</dbReference>
<name>A0A1G5ZFD5_9HYPH</name>
<dbReference type="GO" id="GO:0045892">
    <property type="term" value="P:negative regulation of DNA-templated transcription"/>
    <property type="evidence" value="ECO:0007669"/>
    <property type="project" value="TreeGrafter"/>
</dbReference>
<dbReference type="OrthoDB" id="9800645at2"/>
<dbReference type="PANTHER" id="PTHR44846">
    <property type="entry name" value="MANNOSYL-D-GLYCERATE TRANSPORT/METABOLISM SYSTEM REPRESSOR MNGR-RELATED"/>
    <property type="match status" value="1"/>
</dbReference>
<accession>A0A1G5ZFD5</accession>
<dbReference type="Pfam" id="PF00392">
    <property type="entry name" value="GntR"/>
    <property type="match status" value="1"/>
</dbReference>
<proteinExistence type="predicted"/>
<keyword evidence="2" id="KW-0238">DNA-binding</keyword>
<evidence type="ECO:0000313" key="6">
    <source>
        <dbReference type="Proteomes" id="UP000198588"/>
    </source>
</evidence>
<dbReference type="InterPro" id="IPR028978">
    <property type="entry name" value="Chorismate_lyase_/UTRA_dom_sf"/>
</dbReference>
<dbReference type="SMART" id="SM00866">
    <property type="entry name" value="UTRA"/>
    <property type="match status" value="1"/>
</dbReference>
<keyword evidence="3" id="KW-0804">Transcription</keyword>